<protein>
    <submittedName>
        <fullName evidence="3">MarR family transcriptional regulator</fullName>
    </submittedName>
</protein>
<dbReference type="PANTHER" id="PTHR33164:SF43">
    <property type="entry name" value="HTH-TYPE TRANSCRIPTIONAL REPRESSOR YETL"/>
    <property type="match status" value="1"/>
</dbReference>
<dbReference type="InterPro" id="IPR039422">
    <property type="entry name" value="MarR/SlyA-like"/>
</dbReference>
<dbReference type="PANTHER" id="PTHR33164">
    <property type="entry name" value="TRANSCRIPTIONAL REGULATOR, MARR FAMILY"/>
    <property type="match status" value="1"/>
</dbReference>
<feature type="region of interest" description="Disordered" evidence="1">
    <location>
        <begin position="1"/>
        <end position="21"/>
    </location>
</feature>
<name>A0A930YCB4_9ACTN</name>
<dbReference type="InterPro" id="IPR036388">
    <property type="entry name" value="WH-like_DNA-bd_sf"/>
</dbReference>
<dbReference type="PROSITE" id="PS50995">
    <property type="entry name" value="HTH_MARR_2"/>
    <property type="match status" value="1"/>
</dbReference>
<dbReference type="Pfam" id="PF01047">
    <property type="entry name" value="MarR"/>
    <property type="match status" value="1"/>
</dbReference>
<feature type="compositionally biased region" description="Basic and acidic residues" evidence="1">
    <location>
        <begin position="91"/>
        <end position="102"/>
    </location>
</feature>
<dbReference type="InterPro" id="IPR000835">
    <property type="entry name" value="HTH_MarR-typ"/>
</dbReference>
<feature type="region of interest" description="Disordered" evidence="1">
    <location>
        <begin position="90"/>
        <end position="109"/>
    </location>
</feature>
<dbReference type="GO" id="GO:0006950">
    <property type="term" value="P:response to stress"/>
    <property type="evidence" value="ECO:0007669"/>
    <property type="project" value="TreeGrafter"/>
</dbReference>
<gene>
    <name evidence="3" type="ORF">ISG29_16605</name>
</gene>
<sequence>MSENSSEGEAAGHPGGPATGFVDAWRQTGSLEALRRAVREAGRVRPAVTRRSGLSVTELATLELLVERPVGLAELARHLEVSTAAATGVGDRLEAHGHAERRAHPRDRRRTDLHITASGREEVLGHLLPMFARLAELDAGFSAAERAVVARYLDGAAEAFAAMTRDDA</sequence>
<evidence type="ECO:0000259" key="2">
    <source>
        <dbReference type="PROSITE" id="PS50995"/>
    </source>
</evidence>
<feature type="domain" description="HTH marR-type" evidence="2">
    <location>
        <begin position="27"/>
        <end position="158"/>
    </location>
</feature>
<dbReference type="Gene3D" id="1.10.10.10">
    <property type="entry name" value="Winged helix-like DNA-binding domain superfamily/Winged helix DNA-binding domain"/>
    <property type="match status" value="1"/>
</dbReference>
<dbReference type="GO" id="GO:0003700">
    <property type="term" value="F:DNA-binding transcription factor activity"/>
    <property type="evidence" value="ECO:0007669"/>
    <property type="project" value="InterPro"/>
</dbReference>
<dbReference type="Proteomes" id="UP000656804">
    <property type="component" value="Unassembled WGS sequence"/>
</dbReference>
<dbReference type="SUPFAM" id="SSF46785">
    <property type="entry name" value="Winged helix' DNA-binding domain"/>
    <property type="match status" value="1"/>
</dbReference>
<comment type="caution">
    <text evidence="3">The sequence shown here is derived from an EMBL/GenBank/DDBJ whole genome shotgun (WGS) entry which is preliminary data.</text>
</comment>
<evidence type="ECO:0000313" key="4">
    <source>
        <dbReference type="Proteomes" id="UP000656804"/>
    </source>
</evidence>
<dbReference type="EMBL" id="JADIVZ010000010">
    <property type="protein sequence ID" value="MBF4163313.1"/>
    <property type="molecule type" value="Genomic_DNA"/>
</dbReference>
<reference evidence="3" key="1">
    <citation type="submission" date="2020-11" db="EMBL/GenBank/DDBJ databases">
        <title>Nocardioides sp. CBS4Y-1, whole genome shotgun sequence.</title>
        <authorList>
            <person name="Tuo L."/>
        </authorList>
    </citation>
    <scope>NUCLEOTIDE SEQUENCE</scope>
    <source>
        <strain evidence="3">CBS4Y-1</strain>
    </source>
</reference>
<dbReference type="SMART" id="SM00347">
    <property type="entry name" value="HTH_MARR"/>
    <property type="match status" value="1"/>
</dbReference>
<evidence type="ECO:0000256" key="1">
    <source>
        <dbReference type="SAM" id="MobiDB-lite"/>
    </source>
</evidence>
<accession>A0A930YCB4</accession>
<proteinExistence type="predicted"/>
<dbReference type="InterPro" id="IPR036390">
    <property type="entry name" value="WH_DNA-bd_sf"/>
</dbReference>
<evidence type="ECO:0000313" key="3">
    <source>
        <dbReference type="EMBL" id="MBF4163313.1"/>
    </source>
</evidence>
<dbReference type="AlphaFoldDB" id="A0A930YCB4"/>
<keyword evidence="4" id="KW-1185">Reference proteome</keyword>
<organism evidence="3 4">
    <name type="scientific">Nocardioides acrostichi</name>
    <dbReference type="NCBI Taxonomy" id="2784339"/>
    <lineage>
        <taxon>Bacteria</taxon>
        <taxon>Bacillati</taxon>
        <taxon>Actinomycetota</taxon>
        <taxon>Actinomycetes</taxon>
        <taxon>Propionibacteriales</taxon>
        <taxon>Nocardioidaceae</taxon>
        <taxon>Nocardioides</taxon>
    </lineage>
</organism>